<keyword evidence="3" id="KW-1185">Reference proteome</keyword>
<evidence type="ECO:0000313" key="3">
    <source>
        <dbReference type="Proteomes" id="UP000824540"/>
    </source>
</evidence>
<dbReference type="Gene3D" id="3.40.50.300">
    <property type="entry name" value="P-loop containing nucleotide triphosphate hydrolases"/>
    <property type="match status" value="1"/>
</dbReference>
<protein>
    <recommendedName>
        <fullName evidence="1">Schlafen GTPase-like domain-containing protein</fullName>
    </recommendedName>
</protein>
<dbReference type="SUPFAM" id="SSF52540">
    <property type="entry name" value="P-loop containing nucleoside triphosphate hydrolases"/>
    <property type="match status" value="1"/>
</dbReference>
<evidence type="ECO:0000313" key="2">
    <source>
        <dbReference type="EMBL" id="KAG9332315.1"/>
    </source>
</evidence>
<dbReference type="InterPro" id="IPR048729">
    <property type="entry name" value="SLFN_GTPase-like"/>
</dbReference>
<comment type="caution">
    <text evidence="2">The sequence shown here is derived from an EMBL/GenBank/DDBJ whole genome shotgun (WGS) entry which is preliminary data.</text>
</comment>
<evidence type="ECO:0000259" key="1">
    <source>
        <dbReference type="Pfam" id="PF21026"/>
    </source>
</evidence>
<dbReference type="OrthoDB" id="6052143at2759"/>
<gene>
    <name evidence="2" type="ORF">JZ751_015417</name>
</gene>
<dbReference type="Proteomes" id="UP000824540">
    <property type="component" value="Unassembled WGS sequence"/>
</dbReference>
<name>A0A8T2MW22_9TELE</name>
<organism evidence="2 3">
    <name type="scientific">Albula glossodonta</name>
    <name type="common">roundjaw bonefish</name>
    <dbReference type="NCBI Taxonomy" id="121402"/>
    <lineage>
        <taxon>Eukaryota</taxon>
        <taxon>Metazoa</taxon>
        <taxon>Chordata</taxon>
        <taxon>Craniata</taxon>
        <taxon>Vertebrata</taxon>
        <taxon>Euteleostomi</taxon>
        <taxon>Actinopterygii</taxon>
        <taxon>Neopterygii</taxon>
        <taxon>Teleostei</taxon>
        <taxon>Albuliformes</taxon>
        <taxon>Albulidae</taxon>
        <taxon>Albula</taxon>
    </lineage>
</organism>
<dbReference type="PANTHER" id="PTHR12155:SF30">
    <property type="entry name" value="PROTEIN SLFN14"/>
    <property type="match status" value="1"/>
</dbReference>
<accession>A0A8T2MW22</accession>
<sequence>MAGVWLGMMERTDPVDIEMREGFNRILSLTDAPPQSKPVYVFQDVHLEQLQKRLFPVEQEKIVCRPEIIKERLFGKYPNLQSLERGREAPGVLIFSSSWAVDIGTVRNSHVVCEALLISQNSLPSLFFAVTEGSQQLWQHATSTAFQLKQKLVNLGGCSERVCIIPQLVDCQTGALIPRELNTSEEISYPDCYSLHSVDEMESVLRALVIVLLNFSSVLSDELGCEFLNLLTEEQFDFLQKYKDIKELFIHGLPGSGKTVLATEQVKRIRNTYGCSKENILYICENQPLRNFMCRTTHNPTACYRSPTKTRLTCTRLSATVNGSTSA</sequence>
<reference evidence="2" key="1">
    <citation type="thesis" date="2021" institute="BYU ScholarsArchive" country="Provo, UT, USA">
        <title>Applications of and Algorithms for Genome Assembly and Genomic Analyses with an Emphasis on Marine Teleosts.</title>
        <authorList>
            <person name="Pickett B.D."/>
        </authorList>
    </citation>
    <scope>NUCLEOTIDE SEQUENCE</scope>
    <source>
        <strain evidence="2">HI-2016</strain>
    </source>
</reference>
<dbReference type="PANTHER" id="PTHR12155">
    <property type="entry name" value="SCHLAFEN"/>
    <property type="match status" value="1"/>
</dbReference>
<proteinExistence type="predicted"/>
<dbReference type="InterPro" id="IPR029684">
    <property type="entry name" value="Schlafen"/>
</dbReference>
<feature type="domain" description="Schlafen GTPase-like" evidence="1">
    <location>
        <begin position="60"/>
        <end position="195"/>
    </location>
</feature>
<dbReference type="Pfam" id="PF21026">
    <property type="entry name" value="SLFN_GTPase-like"/>
    <property type="match status" value="1"/>
</dbReference>
<dbReference type="AlphaFoldDB" id="A0A8T2MW22"/>
<dbReference type="InterPro" id="IPR027417">
    <property type="entry name" value="P-loop_NTPase"/>
</dbReference>
<dbReference type="EMBL" id="JAFBMS010000245">
    <property type="protein sequence ID" value="KAG9332315.1"/>
    <property type="molecule type" value="Genomic_DNA"/>
</dbReference>